<accession>A0A1G6CGP3</accession>
<evidence type="ECO:0000256" key="2">
    <source>
        <dbReference type="ARBA" id="ARBA00010072"/>
    </source>
</evidence>
<dbReference type="EMBL" id="FMXQ01000004">
    <property type="protein sequence ID" value="SDB32020.1"/>
    <property type="molecule type" value="Genomic_DNA"/>
</dbReference>
<dbReference type="Gene3D" id="1.10.3720.10">
    <property type="entry name" value="MetI-like"/>
    <property type="match status" value="1"/>
</dbReference>
<evidence type="ECO:0000256" key="7">
    <source>
        <dbReference type="ARBA" id="ARBA00022989"/>
    </source>
</evidence>
<feature type="transmembrane region" description="Helical" evidence="9">
    <location>
        <begin position="201"/>
        <end position="225"/>
    </location>
</feature>
<organism evidence="11 12">
    <name type="scientific">Bauldia litoralis</name>
    <dbReference type="NCBI Taxonomy" id="665467"/>
    <lineage>
        <taxon>Bacteria</taxon>
        <taxon>Pseudomonadati</taxon>
        <taxon>Pseudomonadota</taxon>
        <taxon>Alphaproteobacteria</taxon>
        <taxon>Hyphomicrobiales</taxon>
        <taxon>Kaistiaceae</taxon>
        <taxon>Bauldia</taxon>
    </lineage>
</organism>
<evidence type="ECO:0000256" key="6">
    <source>
        <dbReference type="ARBA" id="ARBA00022692"/>
    </source>
</evidence>
<evidence type="ECO:0000256" key="5">
    <source>
        <dbReference type="ARBA" id="ARBA00022519"/>
    </source>
</evidence>
<evidence type="ECO:0000256" key="1">
    <source>
        <dbReference type="ARBA" id="ARBA00004429"/>
    </source>
</evidence>
<dbReference type="GO" id="GO:0022857">
    <property type="term" value="F:transmembrane transporter activity"/>
    <property type="evidence" value="ECO:0007669"/>
    <property type="project" value="InterPro"/>
</dbReference>
<keyword evidence="4" id="KW-1003">Cell membrane</keyword>
<dbReference type="PANTHER" id="PTHR30133">
    <property type="entry name" value="CATIONIC AMINO ACID TRANSPORTER, MEMBRANE COMPONENT"/>
    <property type="match status" value="1"/>
</dbReference>
<gene>
    <name evidence="11" type="ORF">SAMN02982931_02476</name>
</gene>
<evidence type="ECO:0000313" key="12">
    <source>
        <dbReference type="Proteomes" id="UP000199071"/>
    </source>
</evidence>
<evidence type="ECO:0000259" key="10">
    <source>
        <dbReference type="PROSITE" id="PS50928"/>
    </source>
</evidence>
<proteinExistence type="inferred from homology"/>
<dbReference type="PANTHER" id="PTHR30133:SF2">
    <property type="entry name" value="ARGININE ABC TRANSPORTER PERMEASE PROTEIN ARTQ"/>
    <property type="match status" value="1"/>
</dbReference>
<dbReference type="AlphaFoldDB" id="A0A1G6CGP3"/>
<keyword evidence="5" id="KW-0997">Cell inner membrane</keyword>
<dbReference type="Pfam" id="PF00528">
    <property type="entry name" value="BPD_transp_1"/>
    <property type="match status" value="1"/>
</dbReference>
<keyword evidence="8 9" id="KW-0472">Membrane</keyword>
<dbReference type="SUPFAM" id="SSF161098">
    <property type="entry name" value="MetI-like"/>
    <property type="match status" value="1"/>
</dbReference>
<dbReference type="NCBIfam" id="TIGR01726">
    <property type="entry name" value="HEQRo_perm_3TM"/>
    <property type="match status" value="1"/>
</dbReference>
<dbReference type="CDD" id="cd06261">
    <property type="entry name" value="TM_PBP2"/>
    <property type="match status" value="1"/>
</dbReference>
<feature type="transmembrane region" description="Helical" evidence="9">
    <location>
        <begin position="102"/>
        <end position="126"/>
    </location>
</feature>
<dbReference type="InterPro" id="IPR000515">
    <property type="entry name" value="MetI-like"/>
</dbReference>
<evidence type="ECO:0000313" key="11">
    <source>
        <dbReference type="EMBL" id="SDB32020.1"/>
    </source>
</evidence>
<reference evidence="11 12" key="1">
    <citation type="submission" date="2016-10" db="EMBL/GenBank/DDBJ databases">
        <authorList>
            <person name="de Groot N.N."/>
        </authorList>
    </citation>
    <scope>NUCLEOTIDE SEQUENCE [LARGE SCALE GENOMIC DNA]</scope>
    <source>
        <strain evidence="11 12">ATCC 35022</strain>
    </source>
</reference>
<keyword evidence="3 9" id="KW-0813">Transport</keyword>
<dbReference type="InterPro" id="IPR051613">
    <property type="entry name" value="ABC_transp_permease_HisMQ"/>
</dbReference>
<dbReference type="InterPro" id="IPR035906">
    <property type="entry name" value="MetI-like_sf"/>
</dbReference>
<feature type="transmembrane region" description="Helical" evidence="9">
    <location>
        <begin position="146"/>
        <end position="169"/>
    </location>
</feature>
<dbReference type="GO" id="GO:0043190">
    <property type="term" value="C:ATP-binding cassette (ABC) transporter complex"/>
    <property type="evidence" value="ECO:0007669"/>
    <property type="project" value="InterPro"/>
</dbReference>
<dbReference type="Proteomes" id="UP000199071">
    <property type="component" value="Unassembled WGS sequence"/>
</dbReference>
<dbReference type="PROSITE" id="PS50928">
    <property type="entry name" value="ABC_TM1"/>
    <property type="match status" value="1"/>
</dbReference>
<feature type="transmembrane region" description="Helical" evidence="9">
    <location>
        <begin position="26"/>
        <end position="47"/>
    </location>
</feature>
<evidence type="ECO:0000256" key="3">
    <source>
        <dbReference type="ARBA" id="ARBA00022448"/>
    </source>
</evidence>
<keyword evidence="7 9" id="KW-1133">Transmembrane helix</keyword>
<comment type="subcellular location">
    <subcellularLocation>
        <location evidence="1">Cell inner membrane</location>
        <topology evidence="1">Multi-pass membrane protein</topology>
    </subcellularLocation>
    <subcellularLocation>
        <location evidence="9">Cell membrane</location>
        <topology evidence="9">Multi-pass membrane protein</topology>
    </subcellularLocation>
</comment>
<dbReference type="RefSeq" id="WP_090876722.1">
    <property type="nucleotide sequence ID" value="NZ_FMXQ01000004.1"/>
</dbReference>
<evidence type="ECO:0000256" key="4">
    <source>
        <dbReference type="ARBA" id="ARBA00022475"/>
    </source>
</evidence>
<keyword evidence="12" id="KW-1185">Reference proteome</keyword>
<protein>
    <submittedName>
        <fullName evidence="11">Amino acid ABC transporter membrane protein 1, PAAT family</fullName>
    </submittedName>
</protein>
<name>A0A1G6CGP3_9HYPH</name>
<dbReference type="InterPro" id="IPR010065">
    <property type="entry name" value="AA_ABC_transptr_permease_3TM"/>
</dbReference>
<dbReference type="OrthoDB" id="9815029at2"/>
<evidence type="ECO:0000256" key="8">
    <source>
        <dbReference type="ARBA" id="ARBA00023136"/>
    </source>
</evidence>
<keyword evidence="6 9" id="KW-0812">Transmembrane</keyword>
<dbReference type="STRING" id="665467.SAMN02982931_02476"/>
<feature type="domain" description="ABC transmembrane type-1" evidence="10">
    <location>
        <begin position="23"/>
        <end position="222"/>
    </location>
</feature>
<comment type="similarity">
    <text evidence="2">Belongs to the binding-protein-dependent transport system permease family. HisMQ subfamily.</text>
</comment>
<sequence>MEQLFGLLSFGPDGWGDEIAAGAWLTLRLAAATLPFGLVLGFAVALARNSHRTWLSVAGNAFATVFRGLPELLTLFIVYYGGQILVQRIASLVADEYVEVNGFVAGLVALGLVFAAYASEVFLGAFRSIGRGQFEGAAALGLRWPAAMRVVIVPQLVRLALPGLANLWLVLLKETSLVSIIALNDLLRETSVAVGATKEPFFFYLVACLIYLAMSIVSSFGIVGIERWSDRGMKR</sequence>
<evidence type="ECO:0000256" key="9">
    <source>
        <dbReference type="RuleBase" id="RU363032"/>
    </source>
</evidence>
<feature type="transmembrane region" description="Helical" evidence="9">
    <location>
        <begin position="59"/>
        <end position="82"/>
    </location>
</feature>